<dbReference type="RefSeq" id="XP_001321801.1">
    <property type="nucleotide sequence ID" value="XM_001321766.1"/>
</dbReference>
<dbReference type="InterPro" id="IPR001849">
    <property type="entry name" value="PH_domain"/>
</dbReference>
<dbReference type="PROSITE" id="PS00107">
    <property type="entry name" value="PROTEIN_KINASE_ATP"/>
    <property type="match status" value="1"/>
</dbReference>
<dbReference type="InParanoid" id="A2ECT2"/>
<keyword evidence="13" id="KW-1185">Reference proteome</keyword>
<comment type="similarity">
    <text evidence="1">Belongs to the protein kinase superfamily. AGC Ser/Thr protein kinase family. RAC subfamily.</text>
</comment>
<keyword evidence="6 12" id="KW-0418">Kinase</keyword>
<evidence type="ECO:0000313" key="13">
    <source>
        <dbReference type="Proteomes" id="UP000001542"/>
    </source>
</evidence>
<dbReference type="CDD" id="cd05123">
    <property type="entry name" value="STKc_AGC"/>
    <property type="match status" value="1"/>
</dbReference>
<dbReference type="PROSITE" id="PS50011">
    <property type="entry name" value="PROTEIN_KINASE_DOM"/>
    <property type="match status" value="1"/>
</dbReference>
<evidence type="ECO:0000259" key="11">
    <source>
        <dbReference type="PROSITE" id="PS51285"/>
    </source>
</evidence>
<keyword evidence="5 8" id="KW-0547">Nucleotide-binding</keyword>
<reference evidence="12" key="2">
    <citation type="journal article" date="2007" name="Science">
        <title>Draft genome sequence of the sexually transmitted pathogen Trichomonas vaginalis.</title>
        <authorList>
            <person name="Carlton J.M."/>
            <person name="Hirt R.P."/>
            <person name="Silva J.C."/>
            <person name="Delcher A.L."/>
            <person name="Schatz M."/>
            <person name="Zhao Q."/>
            <person name="Wortman J.R."/>
            <person name="Bidwell S.L."/>
            <person name="Alsmark U.C.M."/>
            <person name="Besteiro S."/>
            <person name="Sicheritz-Ponten T."/>
            <person name="Noel C.J."/>
            <person name="Dacks J.B."/>
            <person name="Foster P.G."/>
            <person name="Simillion C."/>
            <person name="Van de Peer Y."/>
            <person name="Miranda-Saavedra D."/>
            <person name="Barton G.J."/>
            <person name="Westrop G.D."/>
            <person name="Mueller S."/>
            <person name="Dessi D."/>
            <person name="Fiori P.L."/>
            <person name="Ren Q."/>
            <person name="Paulsen I."/>
            <person name="Zhang H."/>
            <person name="Bastida-Corcuera F.D."/>
            <person name="Simoes-Barbosa A."/>
            <person name="Brown M.T."/>
            <person name="Hayes R.D."/>
            <person name="Mukherjee M."/>
            <person name="Okumura C.Y."/>
            <person name="Schneider R."/>
            <person name="Smith A.J."/>
            <person name="Vanacova S."/>
            <person name="Villalvazo M."/>
            <person name="Haas B.J."/>
            <person name="Pertea M."/>
            <person name="Feldblyum T.V."/>
            <person name="Utterback T.R."/>
            <person name="Shu C.L."/>
            <person name="Osoegawa K."/>
            <person name="de Jong P.J."/>
            <person name="Hrdy I."/>
            <person name="Horvathova L."/>
            <person name="Zubacova Z."/>
            <person name="Dolezal P."/>
            <person name="Malik S.B."/>
            <person name="Logsdon J.M. Jr."/>
            <person name="Henze K."/>
            <person name="Gupta A."/>
            <person name="Wang C.C."/>
            <person name="Dunne R.L."/>
            <person name="Upcroft J.A."/>
            <person name="Upcroft P."/>
            <person name="White O."/>
            <person name="Salzberg S.L."/>
            <person name="Tang P."/>
            <person name="Chiu C.-H."/>
            <person name="Lee Y.-S."/>
            <person name="Embley T.M."/>
            <person name="Coombs G.H."/>
            <person name="Mottram J.C."/>
            <person name="Tachezy J."/>
            <person name="Fraser-Liggett C.M."/>
            <person name="Johnson P.J."/>
        </authorList>
    </citation>
    <scope>NUCLEOTIDE SEQUENCE [LARGE SCALE GENOMIC DNA]</scope>
    <source>
        <strain evidence="12">G3</strain>
    </source>
</reference>
<dbReference type="EMBL" id="DS113355">
    <property type="protein sequence ID" value="EAY09578.1"/>
    <property type="molecule type" value="Genomic_DNA"/>
</dbReference>
<dbReference type="Proteomes" id="UP000001542">
    <property type="component" value="Unassembled WGS sequence"/>
</dbReference>
<dbReference type="FunFam" id="2.30.29.30:FF:000350">
    <property type="entry name" value="AGC family protein kinase"/>
    <property type="match status" value="1"/>
</dbReference>
<dbReference type="VEuPathDB" id="TrichDB:TVAGG3_0380220"/>
<name>A2ECT2_TRIV3</name>
<dbReference type="GO" id="GO:0035556">
    <property type="term" value="P:intracellular signal transduction"/>
    <property type="evidence" value="ECO:0000318"/>
    <property type="project" value="GO_Central"/>
</dbReference>
<dbReference type="VEuPathDB" id="TrichDB:TVAG_276510"/>
<dbReference type="STRING" id="5722.A2ECT2"/>
<evidence type="ECO:0000256" key="7">
    <source>
        <dbReference type="ARBA" id="ARBA00022840"/>
    </source>
</evidence>
<evidence type="ECO:0000313" key="12">
    <source>
        <dbReference type="EMBL" id="EAY09578.1"/>
    </source>
</evidence>
<gene>
    <name evidence="12" type="ORF">TVAG_276510</name>
</gene>
<evidence type="ECO:0000256" key="5">
    <source>
        <dbReference type="ARBA" id="ARBA00022741"/>
    </source>
</evidence>
<evidence type="ECO:0000256" key="1">
    <source>
        <dbReference type="ARBA" id="ARBA00006935"/>
    </source>
</evidence>
<dbReference type="eggNOG" id="KOG0598">
    <property type="taxonomic scope" value="Eukaryota"/>
</dbReference>
<feature type="domain" description="AGC-kinase C-terminal" evidence="11">
    <location>
        <begin position="362"/>
        <end position="430"/>
    </location>
</feature>
<dbReference type="InterPro" id="IPR008271">
    <property type="entry name" value="Ser/Thr_kinase_AS"/>
</dbReference>
<dbReference type="Pfam" id="PF00169">
    <property type="entry name" value="PH"/>
    <property type="match status" value="1"/>
</dbReference>
<dbReference type="SUPFAM" id="SSF50729">
    <property type="entry name" value="PH domain-like"/>
    <property type="match status" value="1"/>
</dbReference>
<dbReference type="KEGG" id="tva:4767501"/>
<dbReference type="InterPro" id="IPR045270">
    <property type="entry name" value="STKc_AGC"/>
</dbReference>
<dbReference type="Gene3D" id="3.30.200.20">
    <property type="entry name" value="Phosphorylase Kinase, domain 1"/>
    <property type="match status" value="1"/>
</dbReference>
<keyword evidence="7 8" id="KW-0067">ATP-binding</keyword>
<dbReference type="PROSITE" id="PS00108">
    <property type="entry name" value="PROTEIN_KINASE_ST"/>
    <property type="match status" value="1"/>
</dbReference>
<feature type="binding site" evidence="8">
    <location>
        <position position="143"/>
    </location>
    <ligand>
        <name>ATP</name>
        <dbReference type="ChEBI" id="CHEBI:30616"/>
    </ligand>
</feature>
<evidence type="ECO:0000256" key="8">
    <source>
        <dbReference type="PROSITE-ProRule" id="PRU10141"/>
    </source>
</evidence>
<dbReference type="OMA" id="ETPEERX"/>
<keyword evidence="3" id="KW-0597">Phosphoprotein</keyword>
<dbReference type="InterPro" id="IPR011993">
    <property type="entry name" value="PH-like_dom_sf"/>
</dbReference>
<dbReference type="OrthoDB" id="354826at2759"/>
<evidence type="ECO:0000259" key="10">
    <source>
        <dbReference type="PROSITE" id="PS50011"/>
    </source>
</evidence>
<organism evidence="12 13">
    <name type="scientific">Trichomonas vaginalis (strain ATCC PRA-98 / G3)</name>
    <dbReference type="NCBI Taxonomy" id="412133"/>
    <lineage>
        <taxon>Eukaryota</taxon>
        <taxon>Metamonada</taxon>
        <taxon>Parabasalia</taxon>
        <taxon>Trichomonadida</taxon>
        <taxon>Trichomonadidae</taxon>
        <taxon>Trichomonas</taxon>
    </lineage>
</organism>
<dbReference type="CDD" id="cd00821">
    <property type="entry name" value="PH"/>
    <property type="match status" value="1"/>
</dbReference>
<sequence length="437" mass="50303">MEYNEISNPEGWVKKKWLFGRWIKRFCVLQGSQLMIWKDDKKENVDLTIEITPDTKILILKSKKNRKFYVEDPMGNSATLKTKRSEQMMLWVLILRAVTFNNPSIDMNCFEIISVIGKGCYGKVRLVKSKSTGEVFAIKSIRKSKLIQQNRIHTVIAERNILSKANHPFIVALRFAFQTPAKFYLGLEYVPGGELYTRIHRDGYLSKMEYKMVIAQIAIALNYLHSIGIVYRDIKPENILIGADGYIKLADFGLAKDIITDNKTTSFCGTPKYIAPETIVGVPYDQSVDWWSLGILTYQLIYHKFPFYSQNVDAVYRMILNKKVEFPDSASPEEIDFISILLEKDPKKRAGYNEVSQHPFFSEFTFEDILNKKLTPEYIPNLEEPTEVKYFDPIFTSEIKADSYVPPIVGSEACIPGFSYVDTIYNNEEVCCTSYVV</sequence>
<protein>
    <submittedName>
        <fullName evidence="12">AGC family protein kinase</fullName>
    </submittedName>
</protein>
<accession>A2ECT2</accession>
<dbReference type="InterPro" id="IPR017441">
    <property type="entry name" value="Protein_kinase_ATP_BS"/>
</dbReference>
<evidence type="ECO:0000256" key="2">
    <source>
        <dbReference type="ARBA" id="ARBA00022527"/>
    </source>
</evidence>
<dbReference type="GO" id="GO:0004674">
    <property type="term" value="F:protein serine/threonine kinase activity"/>
    <property type="evidence" value="ECO:0000318"/>
    <property type="project" value="GO_Central"/>
</dbReference>
<dbReference type="SMR" id="A2ECT2"/>
<dbReference type="Pfam" id="PF00069">
    <property type="entry name" value="Pkinase"/>
    <property type="match status" value="1"/>
</dbReference>
<dbReference type="InterPro" id="IPR000961">
    <property type="entry name" value="AGC-kinase_C"/>
</dbReference>
<dbReference type="SMART" id="SM00220">
    <property type="entry name" value="S_TKc"/>
    <property type="match status" value="1"/>
</dbReference>
<reference evidence="12" key="1">
    <citation type="submission" date="2006-10" db="EMBL/GenBank/DDBJ databases">
        <authorList>
            <person name="Amadeo P."/>
            <person name="Zhao Q."/>
            <person name="Wortman J."/>
            <person name="Fraser-Liggett C."/>
            <person name="Carlton J."/>
        </authorList>
    </citation>
    <scope>NUCLEOTIDE SEQUENCE</scope>
    <source>
        <strain evidence="12">G3</strain>
    </source>
</reference>
<dbReference type="Gene3D" id="1.10.510.10">
    <property type="entry name" value="Transferase(Phosphotransferase) domain 1"/>
    <property type="match status" value="1"/>
</dbReference>
<proteinExistence type="inferred from homology"/>
<dbReference type="InterPro" id="IPR000719">
    <property type="entry name" value="Prot_kinase_dom"/>
</dbReference>
<dbReference type="FunFam" id="1.10.510.10:FF:000008">
    <property type="entry name" value="Non-specific serine/threonine protein kinase"/>
    <property type="match status" value="1"/>
</dbReference>
<feature type="domain" description="Protein kinase" evidence="10">
    <location>
        <begin position="110"/>
        <end position="361"/>
    </location>
</feature>
<evidence type="ECO:0000256" key="6">
    <source>
        <dbReference type="ARBA" id="ARBA00022777"/>
    </source>
</evidence>
<dbReference type="GO" id="GO:0005524">
    <property type="term" value="F:ATP binding"/>
    <property type="evidence" value="ECO:0007669"/>
    <property type="project" value="UniProtKB-UniRule"/>
</dbReference>
<dbReference type="PROSITE" id="PS51285">
    <property type="entry name" value="AGC_KINASE_CTER"/>
    <property type="match status" value="1"/>
</dbReference>
<evidence type="ECO:0000256" key="9">
    <source>
        <dbReference type="RuleBase" id="RU000304"/>
    </source>
</evidence>
<dbReference type="SUPFAM" id="SSF56112">
    <property type="entry name" value="Protein kinase-like (PK-like)"/>
    <property type="match status" value="1"/>
</dbReference>
<keyword evidence="2 9" id="KW-0723">Serine/threonine-protein kinase</keyword>
<dbReference type="PANTHER" id="PTHR24351">
    <property type="entry name" value="RIBOSOMAL PROTEIN S6 KINASE"/>
    <property type="match status" value="1"/>
</dbReference>
<dbReference type="SMART" id="SM00133">
    <property type="entry name" value="S_TK_X"/>
    <property type="match status" value="1"/>
</dbReference>
<dbReference type="FunFam" id="3.30.200.20:FF:000628">
    <property type="entry name" value="AGC family protein kinase"/>
    <property type="match status" value="1"/>
</dbReference>
<evidence type="ECO:0000256" key="3">
    <source>
        <dbReference type="ARBA" id="ARBA00022553"/>
    </source>
</evidence>
<keyword evidence="4" id="KW-0808">Transferase</keyword>
<dbReference type="AlphaFoldDB" id="A2ECT2"/>
<dbReference type="InterPro" id="IPR011009">
    <property type="entry name" value="Kinase-like_dom_sf"/>
</dbReference>
<evidence type="ECO:0000256" key="4">
    <source>
        <dbReference type="ARBA" id="ARBA00022679"/>
    </source>
</evidence>
<dbReference type="Gene3D" id="2.30.29.30">
    <property type="entry name" value="Pleckstrin-homology domain (PH domain)/Phosphotyrosine-binding domain (PTB)"/>
    <property type="match status" value="1"/>
</dbReference>